<keyword evidence="8" id="KW-1185">Reference proteome</keyword>
<dbReference type="GO" id="GO:0003723">
    <property type="term" value="F:RNA binding"/>
    <property type="evidence" value="ECO:0007669"/>
    <property type="project" value="UniProtKB-UniRule"/>
</dbReference>
<dbReference type="SUPFAM" id="SSF53335">
    <property type="entry name" value="S-adenosyl-L-methionine-dependent methyltransferases"/>
    <property type="match status" value="1"/>
</dbReference>
<dbReference type="PRINTS" id="PR02008">
    <property type="entry name" value="RCMTFAMILY"/>
</dbReference>
<dbReference type="InterPro" id="IPR029063">
    <property type="entry name" value="SAM-dependent_MTases_sf"/>
</dbReference>
<dbReference type="KEGG" id="pns:A9D12_13000"/>
<evidence type="ECO:0000256" key="3">
    <source>
        <dbReference type="ARBA" id="ARBA00022691"/>
    </source>
</evidence>
<dbReference type="RefSeq" id="WP_068352508.1">
    <property type="nucleotide sequence ID" value="NZ_CP016033.1"/>
</dbReference>
<keyword evidence="3 5" id="KW-0949">S-adenosyl-L-methionine</keyword>
<comment type="caution">
    <text evidence="5">Lacks conserved residue(s) required for the propagation of feature annotation.</text>
</comment>
<evidence type="ECO:0000313" key="8">
    <source>
        <dbReference type="Proteomes" id="UP000078263"/>
    </source>
</evidence>
<protein>
    <submittedName>
        <fullName evidence="7">RNA methyltransferase</fullName>
    </submittedName>
</protein>
<evidence type="ECO:0000256" key="5">
    <source>
        <dbReference type="PROSITE-ProRule" id="PRU01023"/>
    </source>
</evidence>
<dbReference type="PANTHER" id="PTHR22807:SF53">
    <property type="entry name" value="RIBOSOMAL RNA SMALL SUBUNIT METHYLTRANSFERASE B-RELATED"/>
    <property type="match status" value="1"/>
</dbReference>
<organism evidence="7 8">
    <name type="scientific">Erythrobacter neustonensis</name>
    <dbReference type="NCBI Taxonomy" id="1112"/>
    <lineage>
        <taxon>Bacteria</taxon>
        <taxon>Pseudomonadati</taxon>
        <taxon>Pseudomonadota</taxon>
        <taxon>Alphaproteobacteria</taxon>
        <taxon>Sphingomonadales</taxon>
        <taxon>Erythrobacteraceae</taxon>
        <taxon>Erythrobacter/Porphyrobacter group</taxon>
        <taxon>Erythrobacter</taxon>
    </lineage>
</organism>
<reference evidence="7 8" key="1">
    <citation type="submission" date="2016-05" db="EMBL/GenBank/DDBJ databases">
        <title>Compelete Genome Sequence of Bacteriochlorophyll-Synthesizing Bacterium Porphyrobacter neustonensis DSM 9434.</title>
        <authorList>
            <person name="Shi X.-L."/>
            <person name="Wu Y.-H."/>
            <person name="Cheng H."/>
            <person name="Xu L."/>
            <person name="Zhang X.-Q."/>
            <person name="Wang C.-S."/>
            <person name="Xu X.-W."/>
        </authorList>
    </citation>
    <scope>NUCLEOTIDE SEQUENCE [LARGE SCALE GENOMIC DNA]</scope>
    <source>
        <strain evidence="7 8">DSM 9434</strain>
    </source>
</reference>
<feature type="binding site" evidence="5">
    <location>
        <position position="281"/>
    </location>
    <ligand>
        <name>S-adenosyl-L-methionine</name>
        <dbReference type="ChEBI" id="CHEBI:59789"/>
    </ligand>
</feature>
<dbReference type="Pfam" id="PF01189">
    <property type="entry name" value="Methyltr_RsmB-F"/>
    <property type="match status" value="1"/>
</dbReference>
<gene>
    <name evidence="7" type="ORF">A9D12_13000</name>
</gene>
<evidence type="ECO:0000256" key="1">
    <source>
        <dbReference type="ARBA" id="ARBA00022603"/>
    </source>
</evidence>
<dbReference type="Proteomes" id="UP000078263">
    <property type="component" value="Chromosome"/>
</dbReference>
<dbReference type="GO" id="GO:0008173">
    <property type="term" value="F:RNA methyltransferase activity"/>
    <property type="evidence" value="ECO:0007669"/>
    <property type="project" value="InterPro"/>
</dbReference>
<feature type="active site" description="Nucleophile" evidence="5">
    <location>
        <position position="334"/>
    </location>
</feature>
<sequence length="392" mass="41535">MTPAARVQAAIELLDTVIASARAKGAPADRIIAEYFRTRRYAGSKDRRAVRDLIYRAIRLCGPVPANGRAAMLAVAAQDESIAALFDGSPHGPAARGEGEKVASTGLAPKWLAAALRASDLGGREIAALLDRAPLDIRVNALKADRESIELPEAGEPLTSAQGLRYPSGVQVEQWPAYLDGLIEIQDLGSQLIVEALPVKPGDTIVDLCAGAGGKTLALAARLGNAASLVAADTDKRRLGNLAPRAARAGAAVDHIVLLDPGNEMRALNHWVRKADHVLVDAPCSGSGTWRRSPEARWRLDPAELARLNRLQDHVLDLGAHLVRPGGTMAFVTCSVLDAEGPDRVAAFLTRHPDWSVIELSLPVGAPRGGGVRLEPLRDGTDGFFIACLRAP</sequence>
<name>A0A192D6Q4_9SPHN</name>
<keyword evidence="1 5" id="KW-0489">Methyltransferase</keyword>
<proteinExistence type="inferred from homology"/>
<evidence type="ECO:0000256" key="4">
    <source>
        <dbReference type="ARBA" id="ARBA00022884"/>
    </source>
</evidence>
<evidence type="ECO:0000259" key="6">
    <source>
        <dbReference type="PROSITE" id="PS51686"/>
    </source>
</evidence>
<keyword evidence="4 5" id="KW-0694">RNA-binding</keyword>
<dbReference type="PROSITE" id="PS51686">
    <property type="entry name" value="SAM_MT_RSMB_NOP"/>
    <property type="match status" value="1"/>
</dbReference>
<comment type="similarity">
    <text evidence="5">Belongs to the class I-like SAM-binding methyltransferase superfamily. RsmB/NOP family.</text>
</comment>
<dbReference type="STRING" id="1112.A9D12_13000"/>
<evidence type="ECO:0000313" key="7">
    <source>
        <dbReference type="EMBL" id="ANK13711.1"/>
    </source>
</evidence>
<feature type="domain" description="SAM-dependent MTase RsmB/NOP-type" evidence="6">
    <location>
        <begin position="102"/>
        <end position="392"/>
    </location>
</feature>
<accession>A0A192D6Q4</accession>
<dbReference type="Gene3D" id="3.40.50.150">
    <property type="entry name" value="Vaccinia Virus protein VP39"/>
    <property type="match status" value="1"/>
</dbReference>
<keyword evidence="2 5" id="KW-0808">Transferase</keyword>
<dbReference type="PANTHER" id="PTHR22807">
    <property type="entry name" value="NOP2 YEAST -RELATED NOL1/NOP2/FMU SUN DOMAIN-CONTAINING"/>
    <property type="match status" value="1"/>
</dbReference>
<feature type="binding site" evidence="5">
    <location>
        <position position="233"/>
    </location>
    <ligand>
        <name>S-adenosyl-L-methionine</name>
        <dbReference type="ChEBI" id="CHEBI:59789"/>
    </ligand>
</feature>
<dbReference type="InterPro" id="IPR023267">
    <property type="entry name" value="RCMT"/>
</dbReference>
<dbReference type="InterPro" id="IPR049560">
    <property type="entry name" value="MeTrfase_RsmB-F_NOP2_cat"/>
</dbReference>
<dbReference type="GO" id="GO:0001510">
    <property type="term" value="P:RNA methylation"/>
    <property type="evidence" value="ECO:0007669"/>
    <property type="project" value="InterPro"/>
</dbReference>
<evidence type="ECO:0000256" key="2">
    <source>
        <dbReference type="ARBA" id="ARBA00022679"/>
    </source>
</evidence>
<dbReference type="OrthoDB" id="9810297at2"/>
<dbReference type="EMBL" id="CP016033">
    <property type="protein sequence ID" value="ANK13711.1"/>
    <property type="molecule type" value="Genomic_DNA"/>
</dbReference>
<dbReference type="InterPro" id="IPR001678">
    <property type="entry name" value="MeTrfase_RsmB-F_NOP2_dom"/>
</dbReference>
<dbReference type="AlphaFoldDB" id="A0A192D6Q4"/>